<dbReference type="Proteomes" id="UP001158576">
    <property type="component" value="Chromosome PAR"/>
</dbReference>
<dbReference type="SUPFAM" id="SSF50494">
    <property type="entry name" value="Trypsin-like serine proteases"/>
    <property type="match status" value="1"/>
</dbReference>
<dbReference type="PANTHER" id="PTHR43019:SF62">
    <property type="entry name" value="SERINE ENDOPROTEASE DEGS"/>
    <property type="match status" value="1"/>
</dbReference>
<dbReference type="InterPro" id="IPR009003">
    <property type="entry name" value="Peptidase_S1_PA"/>
</dbReference>
<evidence type="ECO:0000313" key="1">
    <source>
        <dbReference type="EMBL" id="CAG5077528.1"/>
    </source>
</evidence>
<dbReference type="InterPro" id="IPR043504">
    <property type="entry name" value="Peptidase_S1_PA_chymotrypsin"/>
</dbReference>
<name>A0ABN7RJW7_OIKDI</name>
<keyword evidence="2" id="KW-1185">Reference proteome</keyword>
<dbReference type="EMBL" id="OU015568">
    <property type="protein sequence ID" value="CAG5077528.1"/>
    <property type="molecule type" value="Genomic_DNA"/>
</dbReference>
<organism evidence="1 2">
    <name type="scientific">Oikopleura dioica</name>
    <name type="common">Tunicate</name>
    <dbReference type="NCBI Taxonomy" id="34765"/>
    <lineage>
        <taxon>Eukaryota</taxon>
        <taxon>Metazoa</taxon>
        <taxon>Chordata</taxon>
        <taxon>Tunicata</taxon>
        <taxon>Appendicularia</taxon>
        <taxon>Copelata</taxon>
        <taxon>Oikopleuridae</taxon>
        <taxon>Oikopleura</taxon>
    </lineage>
</organism>
<gene>
    <name evidence="1" type="ORF">OKIOD_LOCUS302</name>
</gene>
<dbReference type="Gene3D" id="2.40.10.10">
    <property type="entry name" value="Trypsin-like serine proteases"/>
    <property type="match status" value="2"/>
</dbReference>
<dbReference type="Pfam" id="PF13365">
    <property type="entry name" value="Trypsin_2"/>
    <property type="match status" value="1"/>
</dbReference>
<proteinExistence type="predicted"/>
<dbReference type="PANTHER" id="PTHR43019">
    <property type="entry name" value="SERINE ENDOPROTEASE DEGS"/>
    <property type="match status" value="1"/>
</dbReference>
<accession>A0ABN7RJW7</accession>
<evidence type="ECO:0000313" key="2">
    <source>
        <dbReference type="Proteomes" id="UP001158576"/>
    </source>
</evidence>
<reference evidence="1 2" key="1">
    <citation type="submission" date="2021-04" db="EMBL/GenBank/DDBJ databases">
        <authorList>
            <person name="Bliznina A."/>
        </authorList>
    </citation>
    <scope>NUCLEOTIDE SEQUENCE [LARGE SCALE GENOMIC DNA]</scope>
</reference>
<sequence length="439" mass="49513">MTQPTEKSMITDPKAWAACGVIACFSIYFIFKTREAFEKVEDAIKEVKQDRKAKICERNCMKISWRNSTDSQHQNEQVIGSGLLIRPKQLFLKKSVLDVTESPDLQSDEDKLDQEFRKKDLAFLLTNYHVIDELKKTTASALSKEKTFDDCVENHLVVEPMTQGLLSRESFKMSGANPELIYYDWKCDLALIRIDFNDCASVFSGRKSLALSKQPSKINDTVTITGFPLGHGTKELQAKIKTADFSAKINEPRGEIQIGNFQNEEDCFNCIKINASVEQGASGGPVMNSNQEIAGVIVSKVADGCLAISVSQIHKFLEDAEKAYENQKQFGKHGIKVRQMSCEVDGPADLYFEIYMANPKIKDHQKYFGNELVWKRITKIKVIQDGAKKNYTPSTEGAGMLVEQINRGAGSFEIKEIWYETDGLDESIYSTPYFSIDFE</sequence>
<protein>
    <submittedName>
        <fullName evidence="1">Oidioi.mRNA.OKI2018_I69.PAR.g8744.t1.cds</fullName>
    </submittedName>
</protein>